<evidence type="ECO:0000313" key="10">
    <source>
        <dbReference type="Proteomes" id="UP000182190"/>
    </source>
</evidence>
<keyword evidence="8" id="KW-0408">Iron</keyword>
<feature type="binding site" evidence="7">
    <location>
        <position position="84"/>
    </location>
    <ligand>
        <name>Zn(2+)</name>
        <dbReference type="ChEBI" id="CHEBI:29105"/>
    </ligand>
</feature>
<evidence type="ECO:0000256" key="6">
    <source>
        <dbReference type="ARBA" id="ARBA00023163"/>
    </source>
</evidence>
<comment type="similarity">
    <text evidence="1">Belongs to the Fur family.</text>
</comment>
<keyword evidence="3 7" id="KW-0862">Zinc</keyword>
<dbReference type="AlphaFoldDB" id="A0A7Z9DWB5"/>
<organism evidence="9 10">
    <name type="scientific">Planktothrix paucivesiculata PCC 9631</name>
    <dbReference type="NCBI Taxonomy" id="671071"/>
    <lineage>
        <taxon>Bacteria</taxon>
        <taxon>Bacillati</taxon>
        <taxon>Cyanobacteriota</taxon>
        <taxon>Cyanophyceae</taxon>
        <taxon>Oscillatoriophycideae</taxon>
        <taxon>Oscillatoriales</taxon>
        <taxon>Microcoleaceae</taxon>
        <taxon>Planktothrix</taxon>
    </lineage>
</organism>
<dbReference type="PANTHER" id="PTHR33202:SF19">
    <property type="entry name" value="FERRIC UPTAKE REGULATION PROTEIN"/>
    <property type="match status" value="1"/>
</dbReference>
<dbReference type="Proteomes" id="UP000182190">
    <property type="component" value="Unassembled WGS sequence"/>
</dbReference>
<feature type="binding site" evidence="7">
    <location>
        <position position="124"/>
    </location>
    <ligand>
        <name>Zn(2+)</name>
        <dbReference type="ChEBI" id="CHEBI:29105"/>
    </ligand>
</feature>
<dbReference type="GO" id="GO:1900376">
    <property type="term" value="P:regulation of secondary metabolite biosynthetic process"/>
    <property type="evidence" value="ECO:0007669"/>
    <property type="project" value="TreeGrafter"/>
</dbReference>
<evidence type="ECO:0000256" key="4">
    <source>
        <dbReference type="ARBA" id="ARBA00023015"/>
    </source>
</evidence>
<evidence type="ECO:0000256" key="7">
    <source>
        <dbReference type="PIRSR" id="PIRSR602481-1"/>
    </source>
</evidence>
<dbReference type="CDD" id="cd07153">
    <property type="entry name" value="Fur_like"/>
    <property type="match status" value="1"/>
</dbReference>
<comment type="cofactor">
    <cofactor evidence="7">
        <name>Zn(2+)</name>
        <dbReference type="ChEBI" id="CHEBI:29105"/>
    </cofactor>
    <text evidence="7">Binds 1 zinc ion per subunit.</text>
</comment>
<evidence type="ECO:0000256" key="5">
    <source>
        <dbReference type="ARBA" id="ARBA00023125"/>
    </source>
</evidence>
<dbReference type="GO" id="GO:0003700">
    <property type="term" value="F:DNA-binding transcription factor activity"/>
    <property type="evidence" value="ECO:0007669"/>
    <property type="project" value="InterPro"/>
</dbReference>
<dbReference type="SUPFAM" id="SSF46785">
    <property type="entry name" value="Winged helix' DNA-binding domain"/>
    <property type="match status" value="1"/>
</dbReference>
<gene>
    <name evidence="9" type="ORF">PL9631_1040070</name>
</gene>
<dbReference type="InterPro" id="IPR036390">
    <property type="entry name" value="WH_DNA-bd_sf"/>
</dbReference>
<proteinExistence type="inferred from homology"/>
<feature type="binding site" evidence="7">
    <location>
        <position position="81"/>
    </location>
    <ligand>
        <name>Zn(2+)</name>
        <dbReference type="ChEBI" id="CHEBI:29105"/>
    </ligand>
</feature>
<dbReference type="Pfam" id="PF01475">
    <property type="entry name" value="FUR"/>
    <property type="match status" value="1"/>
</dbReference>
<reference evidence="9" key="1">
    <citation type="submission" date="2019-10" db="EMBL/GenBank/DDBJ databases">
        <authorList>
            <consortium name="Genoscope - CEA"/>
            <person name="William W."/>
        </authorList>
    </citation>
    <scope>NUCLEOTIDE SEQUENCE [LARGE SCALE GENOMIC DNA]</scope>
    <source>
        <strain evidence="9">BBR_PRJEB10994</strain>
    </source>
</reference>
<keyword evidence="2" id="KW-0678">Repressor</keyword>
<keyword evidence="5" id="KW-0238">DNA-binding</keyword>
<evidence type="ECO:0000256" key="1">
    <source>
        <dbReference type="ARBA" id="ARBA00007957"/>
    </source>
</evidence>
<accession>A0A7Z9DWB5</accession>
<feature type="binding site" evidence="7">
    <location>
        <position position="121"/>
    </location>
    <ligand>
        <name>Zn(2+)</name>
        <dbReference type="ChEBI" id="CHEBI:29105"/>
    </ligand>
</feature>
<dbReference type="FunFam" id="1.10.10.10:FF:000459">
    <property type="entry name" value="Ferric uptake regulation protein"/>
    <property type="match status" value="1"/>
</dbReference>
<feature type="binding site" evidence="8">
    <location>
        <position position="113"/>
    </location>
    <ligand>
        <name>Fe cation</name>
        <dbReference type="ChEBI" id="CHEBI:24875"/>
    </ligand>
</feature>
<dbReference type="EMBL" id="CZCS02000007">
    <property type="protein sequence ID" value="VXD11901.1"/>
    <property type="molecule type" value="Genomic_DNA"/>
</dbReference>
<keyword evidence="4" id="KW-0805">Transcription regulation</keyword>
<comment type="cofactor">
    <cofactor evidence="8">
        <name>Mn(2+)</name>
        <dbReference type="ChEBI" id="CHEBI:29035"/>
    </cofactor>
    <cofactor evidence="8">
        <name>Fe(2+)</name>
        <dbReference type="ChEBI" id="CHEBI:29033"/>
    </cofactor>
    <text evidence="8">Binds 1 Mn(2+) or Fe(2+) ion per subunit.</text>
</comment>
<dbReference type="InterPro" id="IPR043135">
    <property type="entry name" value="Fur_C"/>
</dbReference>
<evidence type="ECO:0000256" key="8">
    <source>
        <dbReference type="PIRSR" id="PIRSR602481-2"/>
    </source>
</evidence>
<dbReference type="Gene3D" id="3.30.1490.190">
    <property type="match status" value="1"/>
</dbReference>
<dbReference type="PANTHER" id="PTHR33202">
    <property type="entry name" value="ZINC UPTAKE REGULATION PROTEIN"/>
    <property type="match status" value="1"/>
</dbReference>
<dbReference type="OrthoDB" id="8659436at2"/>
<evidence type="ECO:0000256" key="2">
    <source>
        <dbReference type="ARBA" id="ARBA00022491"/>
    </source>
</evidence>
<evidence type="ECO:0000313" key="9">
    <source>
        <dbReference type="EMBL" id="VXD11901.1"/>
    </source>
</evidence>
<name>A0A7Z9DWB5_9CYAN</name>
<dbReference type="GO" id="GO:0045892">
    <property type="term" value="P:negative regulation of DNA-templated transcription"/>
    <property type="evidence" value="ECO:0007669"/>
    <property type="project" value="TreeGrafter"/>
</dbReference>
<keyword evidence="7" id="KW-0479">Metal-binding</keyword>
<dbReference type="InterPro" id="IPR002481">
    <property type="entry name" value="FUR"/>
</dbReference>
<protein>
    <submittedName>
        <fullName evidence="9">Fur family ferric uptake regulator</fullName>
    </submittedName>
</protein>
<dbReference type="RefSeq" id="WP_083623508.1">
    <property type="nucleotide sequence ID" value="NZ_LR735026.1"/>
</dbReference>
<dbReference type="InterPro" id="IPR036388">
    <property type="entry name" value="WH-like_DNA-bd_sf"/>
</dbReference>
<sequence>MKPRRTRSQDRILSQLKTLKRSVSAQDLYLELRKTNQTMGLATVYRSLDALKREGLIHVRTLTTGEAVYSCMQQDEHHLTCVECGRSIPLDECPVHHLEIELQQLHNFKIYYHTLEFFGLCDRCNQLSVISNQL</sequence>
<keyword evidence="6" id="KW-0804">Transcription</keyword>
<dbReference type="GO" id="GO:0000976">
    <property type="term" value="F:transcription cis-regulatory region binding"/>
    <property type="evidence" value="ECO:0007669"/>
    <property type="project" value="TreeGrafter"/>
</dbReference>
<dbReference type="Gene3D" id="1.10.10.10">
    <property type="entry name" value="Winged helix-like DNA-binding domain superfamily/Winged helix DNA-binding domain"/>
    <property type="match status" value="1"/>
</dbReference>
<keyword evidence="10" id="KW-1185">Reference proteome</keyword>
<dbReference type="GO" id="GO:0008270">
    <property type="term" value="F:zinc ion binding"/>
    <property type="evidence" value="ECO:0007669"/>
    <property type="project" value="TreeGrafter"/>
</dbReference>
<comment type="caution">
    <text evidence="9">The sequence shown here is derived from an EMBL/GenBank/DDBJ whole genome shotgun (WGS) entry which is preliminary data.</text>
</comment>
<evidence type="ECO:0000256" key="3">
    <source>
        <dbReference type="ARBA" id="ARBA00022833"/>
    </source>
</evidence>